<keyword evidence="2" id="KW-1185">Reference proteome</keyword>
<dbReference type="EMBL" id="JAUQSZ010000001">
    <property type="protein sequence ID" value="MDO7841111.1"/>
    <property type="molecule type" value="Genomic_DNA"/>
</dbReference>
<evidence type="ECO:0000313" key="1">
    <source>
        <dbReference type="EMBL" id="MDO7841111.1"/>
    </source>
</evidence>
<dbReference type="Gene3D" id="3.30.50.20">
    <property type="entry name" value="prophage-derive protein ybcO"/>
    <property type="match status" value="1"/>
</dbReference>
<comment type="caution">
    <text evidence="1">The sequence shown here is derived from an EMBL/GenBank/DDBJ whole genome shotgun (WGS) entry which is preliminary data.</text>
</comment>
<dbReference type="Proteomes" id="UP001176468">
    <property type="component" value="Unassembled WGS sequence"/>
</dbReference>
<accession>A0ABT8ZU64</accession>
<dbReference type="RefSeq" id="WP_304559511.1">
    <property type="nucleotide sequence ID" value="NZ_JAUQSZ010000001.1"/>
</dbReference>
<evidence type="ECO:0000313" key="2">
    <source>
        <dbReference type="Proteomes" id="UP001176468"/>
    </source>
</evidence>
<proteinExistence type="predicted"/>
<reference evidence="1" key="1">
    <citation type="submission" date="2023-07" db="EMBL/GenBank/DDBJ databases">
        <authorList>
            <person name="Kim M.K."/>
        </authorList>
    </citation>
    <scope>NUCLEOTIDE SEQUENCE</scope>
    <source>
        <strain evidence="1">CA1-15</strain>
    </source>
</reference>
<organism evidence="1 2">
    <name type="scientific">Sphingomonas immobilis</name>
    <dbReference type="NCBI Taxonomy" id="3063997"/>
    <lineage>
        <taxon>Bacteria</taxon>
        <taxon>Pseudomonadati</taxon>
        <taxon>Pseudomonadota</taxon>
        <taxon>Alphaproteobacteria</taxon>
        <taxon>Sphingomonadales</taxon>
        <taxon>Sphingomonadaceae</taxon>
        <taxon>Sphingomonas</taxon>
    </lineage>
</organism>
<name>A0ABT8ZU64_9SPHN</name>
<gene>
    <name evidence="1" type="ORF">Q5H94_02120</name>
</gene>
<sequence length="120" mass="13394">MLQRSAFRPRKRNSGRAALTRSYPSHLKWLRGRSCILEGKAGHVCEGRMEAMHVDHAGGKGVSLKVADFWAVPGCTLAHRLYHDHGAVSWEAAWGIDLVAAAERYAAVSPHRHLWTERAE</sequence>
<protein>
    <submittedName>
        <fullName evidence="1">Uncharacterized protein</fullName>
    </submittedName>
</protein>